<dbReference type="AlphaFoldDB" id="A0A7I8L7N2"/>
<gene>
    <name evidence="1" type="ORF">SI8410_11016314</name>
</gene>
<dbReference type="Proteomes" id="UP000663760">
    <property type="component" value="Chromosome 11"/>
</dbReference>
<evidence type="ECO:0000313" key="2">
    <source>
        <dbReference type="Proteomes" id="UP000663760"/>
    </source>
</evidence>
<keyword evidence="2" id="KW-1185">Reference proteome</keyword>
<dbReference type="EMBL" id="LR746274">
    <property type="protein sequence ID" value="CAA7405636.1"/>
    <property type="molecule type" value="Genomic_DNA"/>
</dbReference>
<proteinExistence type="predicted"/>
<evidence type="ECO:0000313" key="1">
    <source>
        <dbReference type="EMBL" id="CAA7405636.1"/>
    </source>
</evidence>
<name>A0A7I8L7N2_SPIIN</name>
<reference evidence="1" key="1">
    <citation type="submission" date="2020-02" db="EMBL/GenBank/DDBJ databases">
        <authorList>
            <person name="Scholz U."/>
            <person name="Mascher M."/>
            <person name="Fiebig A."/>
        </authorList>
    </citation>
    <scope>NUCLEOTIDE SEQUENCE</scope>
</reference>
<sequence>MEVGLCQEASSSGPHNKRRFFITSKDLEIAHVVFVQGEPLRLKILNNY</sequence>
<accession>A0A7I8L7N2</accession>
<organism evidence="1 2">
    <name type="scientific">Spirodela intermedia</name>
    <name type="common">Intermediate duckweed</name>
    <dbReference type="NCBI Taxonomy" id="51605"/>
    <lineage>
        <taxon>Eukaryota</taxon>
        <taxon>Viridiplantae</taxon>
        <taxon>Streptophyta</taxon>
        <taxon>Embryophyta</taxon>
        <taxon>Tracheophyta</taxon>
        <taxon>Spermatophyta</taxon>
        <taxon>Magnoliopsida</taxon>
        <taxon>Liliopsida</taxon>
        <taxon>Araceae</taxon>
        <taxon>Lemnoideae</taxon>
        <taxon>Spirodela</taxon>
    </lineage>
</organism>
<protein>
    <submittedName>
        <fullName evidence="1">Uncharacterized protein</fullName>
    </submittedName>
</protein>